<feature type="region of interest" description="Disordered" evidence="1">
    <location>
        <begin position="1"/>
        <end position="78"/>
    </location>
</feature>
<evidence type="ECO:0000313" key="2">
    <source>
        <dbReference type="EMBL" id="KAG5462177.1"/>
    </source>
</evidence>
<dbReference type="EMBL" id="JAEFCI010002521">
    <property type="protein sequence ID" value="KAG5462177.1"/>
    <property type="molecule type" value="Genomic_DNA"/>
</dbReference>
<protein>
    <submittedName>
        <fullName evidence="2">Uncharacterized protein</fullName>
    </submittedName>
</protein>
<accession>A0A8H7ZZF0</accession>
<comment type="caution">
    <text evidence="2">The sequence shown here is derived from an EMBL/GenBank/DDBJ whole genome shotgun (WGS) entry which is preliminary data.</text>
</comment>
<keyword evidence="3" id="KW-1185">Reference proteome</keyword>
<proteinExistence type="predicted"/>
<organism evidence="2 3">
    <name type="scientific">Olpidium bornovanus</name>
    <dbReference type="NCBI Taxonomy" id="278681"/>
    <lineage>
        <taxon>Eukaryota</taxon>
        <taxon>Fungi</taxon>
        <taxon>Fungi incertae sedis</taxon>
        <taxon>Olpidiomycota</taxon>
        <taxon>Olpidiomycotina</taxon>
        <taxon>Olpidiomycetes</taxon>
        <taxon>Olpidiales</taxon>
        <taxon>Olpidiaceae</taxon>
        <taxon>Olpidium</taxon>
    </lineage>
</organism>
<reference evidence="2 3" key="1">
    <citation type="journal article" name="Sci. Rep.">
        <title>Genome-scale phylogenetic analyses confirm Olpidium as the closest living zoosporic fungus to the non-flagellated, terrestrial fungi.</title>
        <authorList>
            <person name="Chang Y."/>
            <person name="Rochon D."/>
            <person name="Sekimoto S."/>
            <person name="Wang Y."/>
            <person name="Chovatia M."/>
            <person name="Sandor L."/>
            <person name="Salamov A."/>
            <person name="Grigoriev I.V."/>
            <person name="Stajich J.E."/>
            <person name="Spatafora J.W."/>
        </authorList>
    </citation>
    <scope>NUCLEOTIDE SEQUENCE [LARGE SCALE GENOMIC DNA]</scope>
    <source>
        <strain evidence="2">S191</strain>
    </source>
</reference>
<evidence type="ECO:0000256" key="1">
    <source>
        <dbReference type="SAM" id="MobiDB-lite"/>
    </source>
</evidence>
<dbReference type="AlphaFoldDB" id="A0A8H7ZZF0"/>
<name>A0A8H7ZZF0_9FUNG</name>
<dbReference type="Proteomes" id="UP000673691">
    <property type="component" value="Unassembled WGS sequence"/>
</dbReference>
<sequence length="78" mass="8615">MRVMRPHDGLANCGAVPGDPSPQQRESPCRGPRGGRPQQEEVCQRVETRRQETQGRQEECPCASDKGGHTQARGHQLP</sequence>
<evidence type="ECO:0000313" key="3">
    <source>
        <dbReference type="Proteomes" id="UP000673691"/>
    </source>
</evidence>
<gene>
    <name evidence="2" type="ORF">BJ554DRAFT_5525</name>
</gene>
<feature type="compositionally biased region" description="Basic and acidic residues" evidence="1">
    <location>
        <begin position="38"/>
        <end position="59"/>
    </location>
</feature>